<evidence type="ECO:0000256" key="1">
    <source>
        <dbReference type="ARBA" id="ARBA00004123"/>
    </source>
</evidence>
<dbReference type="Proteomes" id="UP001222027">
    <property type="component" value="Unassembled WGS sequence"/>
</dbReference>
<feature type="domain" description="WRKY" evidence="7">
    <location>
        <begin position="182"/>
        <end position="244"/>
    </location>
</feature>
<evidence type="ECO:0000256" key="6">
    <source>
        <dbReference type="SAM" id="MobiDB-lite"/>
    </source>
</evidence>
<dbReference type="Pfam" id="PF03106">
    <property type="entry name" value="WRKY"/>
    <property type="match status" value="1"/>
</dbReference>
<evidence type="ECO:0000313" key="8">
    <source>
        <dbReference type="EMBL" id="KAJ8458701.1"/>
    </source>
</evidence>
<dbReference type="SMART" id="SM00774">
    <property type="entry name" value="WRKY"/>
    <property type="match status" value="1"/>
</dbReference>
<evidence type="ECO:0000259" key="7">
    <source>
        <dbReference type="PROSITE" id="PS50811"/>
    </source>
</evidence>
<dbReference type="InterPro" id="IPR003657">
    <property type="entry name" value="WRKY_dom"/>
</dbReference>
<dbReference type="GO" id="GO:0005634">
    <property type="term" value="C:nucleus"/>
    <property type="evidence" value="ECO:0007669"/>
    <property type="project" value="UniProtKB-SubCell"/>
</dbReference>
<evidence type="ECO:0000256" key="5">
    <source>
        <dbReference type="ARBA" id="ARBA00023242"/>
    </source>
</evidence>
<feature type="region of interest" description="Disordered" evidence="6">
    <location>
        <begin position="136"/>
        <end position="155"/>
    </location>
</feature>
<protein>
    <recommendedName>
        <fullName evidence="7">WRKY domain-containing protein</fullName>
    </recommendedName>
</protein>
<dbReference type="PANTHER" id="PTHR31282">
    <property type="entry name" value="WRKY TRANSCRIPTION FACTOR 21-RELATED"/>
    <property type="match status" value="1"/>
</dbReference>
<name>A0AAV8PL32_ENSVE</name>
<keyword evidence="5" id="KW-0539">Nucleus</keyword>
<comment type="subcellular location">
    <subcellularLocation>
        <location evidence="1">Nucleus</location>
    </subcellularLocation>
</comment>
<keyword evidence="3" id="KW-0238">DNA-binding</keyword>
<dbReference type="InterPro" id="IPR036576">
    <property type="entry name" value="WRKY_dom_sf"/>
</dbReference>
<accession>A0AAV8PL32</accession>
<dbReference type="PROSITE" id="PS50811">
    <property type="entry name" value="WRKY"/>
    <property type="match status" value="1"/>
</dbReference>
<sequence>MDDILSQVFDACKLAGDLESSLRLSAGPIDPGFLLLSCEDIAGAFSDAVHVIRSRAPSSYTSHLLFGEASGEGYVQAIHLLRQGDHAFCAGGPSANDMALSGLPQLVPELQSTAAMGGSSYANTPDTGVDALVGGRGEAPVAPSGRRADGSLPQRSCRKRKEGTVTQRVPVLRTGNMEMPPDDGYPWRKYGQKNILDSSFPRSYYRCNDKSHYRCEAKKKVQKADDDPSTFEVTYCSGHTCQASPIPMLIPTLVPSGSVNGDDDDGGNGNPQGAPLGLEAMQPVASLSTPIHMQNWLEGNPRSIGALLVAHSGLCERSVAFFHGLWAQNKSHFSVFYVVFLD</sequence>
<keyword evidence="4" id="KW-0804">Transcription</keyword>
<dbReference type="InterPro" id="IPR044810">
    <property type="entry name" value="WRKY_plant"/>
</dbReference>
<gene>
    <name evidence="8" type="ORF">OPV22_031627</name>
</gene>
<comment type="caution">
    <text evidence="8">The sequence shown here is derived from an EMBL/GenBank/DDBJ whole genome shotgun (WGS) entry which is preliminary data.</text>
</comment>
<dbReference type="GO" id="GO:0003700">
    <property type="term" value="F:DNA-binding transcription factor activity"/>
    <property type="evidence" value="ECO:0007669"/>
    <property type="project" value="InterPro"/>
</dbReference>
<reference evidence="8 9" key="1">
    <citation type="submission" date="2022-12" db="EMBL/GenBank/DDBJ databases">
        <title>Chromosome-scale assembly of the Ensete ventricosum genome.</title>
        <authorList>
            <person name="Dussert Y."/>
            <person name="Stocks J."/>
            <person name="Wendawek A."/>
            <person name="Woldeyes F."/>
            <person name="Nichols R.A."/>
            <person name="Borrell J.S."/>
        </authorList>
    </citation>
    <scope>NUCLEOTIDE SEQUENCE [LARGE SCALE GENOMIC DNA]</scope>
    <source>
        <strain evidence="9">cv. Maze</strain>
        <tissue evidence="8">Seeds</tissue>
    </source>
</reference>
<dbReference type="AlphaFoldDB" id="A0AAV8PL32"/>
<dbReference type="GO" id="GO:0043565">
    <property type="term" value="F:sequence-specific DNA binding"/>
    <property type="evidence" value="ECO:0007669"/>
    <property type="project" value="InterPro"/>
</dbReference>
<dbReference type="Gene3D" id="2.20.25.80">
    <property type="entry name" value="WRKY domain"/>
    <property type="match status" value="1"/>
</dbReference>
<proteinExistence type="predicted"/>
<evidence type="ECO:0000256" key="4">
    <source>
        <dbReference type="ARBA" id="ARBA00023163"/>
    </source>
</evidence>
<evidence type="ECO:0000313" key="9">
    <source>
        <dbReference type="Proteomes" id="UP001222027"/>
    </source>
</evidence>
<dbReference type="SUPFAM" id="SSF118290">
    <property type="entry name" value="WRKY DNA-binding domain"/>
    <property type="match status" value="1"/>
</dbReference>
<feature type="region of interest" description="Disordered" evidence="6">
    <location>
        <begin position="255"/>
        <end position="277"/>
    </location>
</feature>
<keyword evidence="9" id="KW-1185">Reference proteome</keyword>
<evidence type="ECO:0000256" key="3">
    <source>
        <dbReference type="ARBA" id="ARBA00023125"/>
    </source>
</evidence>
<organism evidence="8 9">
    <name type="scientific">Ensete ventricosum</name>
    <name type="common">Abyssinian banana</name>
    <name type="synonym">Musa ensete</name>
    <dbReference type="NCBI Taxonomy" id="4639"/>
    <lineage>
        <taxon>Eukaryota</taxon>
        <taxon>Viridiplantae</taxon>
        <taxon>Streptophyta</taxon>
        <taxon>Embryophyta</taxon>
        <taxon>Tracheophyta</taxon>
        <taxon>Spermatophyta</taxon>
        <taxon>Magnoliopsida</taxon>
        <taxon>Liliopsida</taxon>
        <taxon>Zingiberales</taxon>
        <taxon>Musaceae</taxon>
        <taxon>Ensete</taxon>
    </lineage>
</organism>
<keyword evidence="2" id="KW-0805">Transcription regulation</keyword>
<evidence type="ECO:0000256" key="2">
    <source>
        <dbReference type="ARBA" id="ARBA00023015"/>
    </source>
</evidence>
<dbReference type="EMBL" id="JAQQAF010000009">
    <property type="protein sequence ID" value="KAJ8458701.1"/>
    <property type="molecule type" value="Genomic_DNA"/>
</dbReference>